<evidence type="ECO:0000259" key="14">
    <source>
        <dbReference type="PROSITE" id="PS50109"/>
    </source>
</evidence>
<dbReference type="InterPro" id="IPR005467">
    <property type="entry name" value="His_kinase_dom"/>
</dbReference>
<dbReference type="InterPro" id="IPR001610">
    <property type="entry name" value="PAC"/>
</dbReference>
<dbReference type="InterPro" id="IPR025201">
    <property type="entry name" value="KdpD_TM"/>
</dbReference>
<dbReference type="PROSITE" id="PS50109">
    <property type="entry name" value="HIS_KIN"/>
    <property type="match status" value="1"/>
</dbReference>
<gene>
    <name evidence="17" type="ORF">SBA5_680006</name>
</gene>
<evidence type="ECO:0000313" key="18">
    <source>
        <dbReference type="Proteomes" id="UP000239735"/>
    </source>
</evidence>
<dbReference type="Pfam" id="PF02518">
    <property type="entry name" value="HATPase_c"/>
    <property type="match status" value="1"/>
</dbReference>
<dbReference type="SMART" id="SM00091">
    <property type="entry name" value="PAS"/>
    <property type="match status" value="1"/>
</dbReference>
<evidence type="ECO:0000256" key="3">
    <source>
        <dbReference type="ARBA" id="ARBA00012438"/>
    </source>
</evidence>
<dbReference type="Gene3D" id="1.10.287.130">
    <property type="match status" value="1"/>
</dbReference>
<keyword evidence="12 13" id="KW-0472">Membrane</keyword>
<dbReference type="CDD" id="cd00082">
    <property type="entry name" value="HisKA"/>
    <property type="match status" value="1"/>
</dbReference>
<evidence type="ECO:0000256" key="12">
    <source>
        <dbReference type="ARBA" id="ARBA00023136"/>
    </source>
</evidence>
<dbReference type="CDD" id="cd00075">
    <property type="entry name" value="HATPase"/>
    <property type="match status" value="1"/>
</dbReference>
<dbReference type="GO" id="GO:0000155">
    <property type="term" value="F:phosphorelay sensor kinase activity"/>
    <property type="evidence" value="ECO:0007669"/>
    <property type="project" value="InterPro"/>
</dbReference>
<evidence type="ECO:0000256" key="5">
    <source>
        <dbReference type="ARBA" id="ARBA00022679"/>
    </source>
</evidence>
<dbReference type="InterPro" id="IPR035965">
    <property type="entry name" value="PAS-like_dom_sf"/>
</dbReference>
<dbReference type="Gene3D" id="3.30.565.10">
    <property type="entry name" value="Histidine kinase-like ATPase, C-terminal domain"/>
    <property type="match status" value="1"/>
</dbReference>
<dbReference type="PROSITE" id="PS50113">
    <property type="entry name" value="PAC"/>
    <property type="match status" value="1"/>
</dbReference>
<dbReference type="InterPro" id="IPR038318">
    <property type="entry name" value="KdpD_sf"/>
</dbReference>
<dbReference type="InterPro" id="IPR036890">
    <property type="entry name" value="HATPase_C_sf"/>
</dbReference>
<dbReference type="AlphaFoldDB" id="A0A2N9LZM3"/>
<dbReference type="Gene3D" id="3.30.450.20">
    <property type="entry name" value="PAS domain"/>
    <property type="match status" value="1"/>
</dbReference>
<dbReference type="Proteomes" id="UP000239735">
    <property type="component" value="Unassembled WGS sequence"/>
</dbReference>
<keyword evidence="4" id="KW-0597">Phosphoprotein</keyword>
<dbReference type="InterPro" id="IPR013767">
    <property type="entry name" value="PAS_fold"/>
</dbReference>
<evidence type="ECO:0000256" key="7">
    <source>
        <dbReference type="ARBA" id="ARBA00022741"/>
    </source>
</evidence>
<dbReference type="InterPro" id="IPR000700">
    <property type="entry name" value="PAS-assoc_C"/>
</dbReference>
<evidence type="ECO:0000256" key="13">
    <source>
        <dbReference type="SAM" id="Phobius"/>
    </source>
</evidence>
<dbReference type="EC" id="2.7.13.3" evidence="3"/>
<keyword evidence="6 13" id="KW-0812">Transmembrane</keyword>
<dbReference type="Pfam" id="PF13493">
    <property type="entry name" value="DUF4118"/>
    <property type="match status" value="1"/>
</dbReference>
<dbReference type="Pfam" id="PF00989">
    <property type="entry name" value="PAS"/>
    <property type="match status" value="1"/>
</dbReference>
<sequence length="468" mass="50989">MKRYSVAALLVALAAGVSLALRPMLTNFPALTPLLFLGAIAFVARYVDFAASIFSLLISAALLDVFFFPSPQRQSMLGLALVKTIAFIAVSAAICTLIRKLRNARASRARLAAIVDSSNDAIISADLDGIVTSWNAAAVKMFGFASDEMIGQPILWIVPDELHEQEEATLHNLREGKRFDHFETERMRRDGSRIKVSLTISPLMDAETRVEGASMIFRDITERVKMQHAFIESEKLAATGRMAAAIAHEINNPLEAVTNLAFLINTNENLDSSAKECSEMLMDEIHRISNLAKRSLTFFRDTRKPAEFDLAATLDGVLDLNKPLFAQKNISVRRDYAGPCMVFGSSAEMRQVFSNLIRNAIDAVAMEGLIEGRIRAARGGNWKITVADNGHGIQPGARERLFQPFVTTKGNTGNGLGLWISRGIVENHGGKIRARSALIAGRSWTVFSVELPASAAAAKENATAATAN</sequence>
<dbReference type="PANTHER" id="PTHR43065:SF10">
    <property type="entry name" value="PEROXIDE STRESS-ACTIVATED HISTIDINE KINASE MAK3"/>
    <property type="match status" value="1"/>
</dbReference>
<dbReference type="InterPro" id="IPR004358">
    <property type="entry name" value="Sig_transdc_His_kin-like_C"/>
</dbReference>
<dbReference type="SUPFAM" id="SSF47384">
    <property type="entry name" value="Homodimeric domain of signal transducing histidine kinase"/>
    <property type="match status" value="1"/>
</dbReference>
<dbReference type="SMART" id="SM00388">
    <property type="entry name" value="HisKA"/>
    <property type="match status" value="1"/>
</dbReference>
<evidence type="ECO:0000256" key="9">
    <source>
        <dbReference type="ARBA" id="ARBA00022840"/>
    </source>
</evidence>
<dbReference type="PANTHER" id="PTHR43065">
    <property type="entry name" value="SENSOR HISTIDINE KINASE"/>
    <property type="match status" value="1"/>
</dbReference>
<dbReference type="InterPro" id="IPR003594">
    <property type="entry name" value="HATPase_dom"/>
</dbReference>
<evidence type="ECO:0000256" key="8">
    <source>
        <dbReference type="ARBA" id="ARBA00022777"/>
    </source>
</evidence>
<dbReference type="GO" id="GO:0005524">
    <property type="term" value="F:ATP binding"/>
    <property type="evidence" value="ECO:0007669"/>
    <property type="project" value="UniProtKB-KW"/>
</dbReference>
<evidence type="ECO:0000256" key="4">
    <source>
        <dbReference type="ARBA" id="ARBA00022553"/>
    </source>
</evidence>
<evidence type="ECO:0000256" key="10">
    <source>
        <dbReference type="ARBA" id="ARBA00022989"/>
    </source>
</evidence>
<organism evidence="17 18">
    <name type="scientific">Candidatus Sulfuritelmatomonas gaucii</name>
    <dbReference type="NCBI Taxonomy" id="2043161"/>
    <lineage>
        <taxon>Bacteria</taxon>
        <taxon>Pseudomonadati</taxon>
        <taxon>Acidobacteriota</taxon>
        <taxon>Terriglobia</taxon>
        <taxon>Terriglobales</taxon>
        <taxon>Acidobacteriaceae</taxon>
        <taxon>Candidatus Sulfuritelmatomonas</taxon>
    </lineage>
</organism>
<feature type="domain" description="PAS" evidence="15">
    <location>
        <begin position="107"/>
        <end position="177"/>
    </location>
</feature>
<evidence type="ECO:0000259" key="15">
    <source>
        <dbReference type="PROSITE" id="PS50112"/>
    </source>
</evidence>
<accession>A0A2N9LZM3</accession>
<dbReference type="GO" id="GO:0006355">
    <property type="term" value="P:regulation of DNA-templated transcription"/>
    <property type="evidence" value="ECO:0007669"/>
    <property type="project" value="InterPro"/>
</dbReference>
<keyword evidence="8 17" id="KW-0418">Kinase</keyword>
<keyword evidence="11" id="KW-0902">Two-component regulatory system</keyword>
<protein>
    <recommendedName>
        <fullName evidence="3">histidine kinase</fullName>
        <ecNumber evidence="3">2.7.13.3</ecNumber>
    </recommendedName>
</protein>
<evidence type="ECO:0000259" key="16">
    <source>
        <dbReference type="PROSITE" id="PS50113"/>
    </source>
</evidence>
<keyword evidence="7" id="KW-0547">Nucleotide-binding</keyword>
<evidence type="ECO:0000256" key="11">
    <source>
        <dbReference type="ARBA" id="ARBA00023012"/>
    </source>
</evidence>
<keyword evidence="9" id="KW-0067">ATP-binding</keyword>
<dbReference type="Pfam" id="PF00512">
    <property type="entry name" value="HisKA"/>
    <property type="match status" value="1"/>
</dbReference>
<name>A0A2N9LZM3_9BACT</name>
<dbReference type="InterPro" id="IPR003661">
    <property type="entry name" value="HisK_dim/P_dom"/>
</dbReference>
<keyword evidence="5 17" id="KW-0808">Transferase</keyword>
<dbReference type="PRINTS" id="PR00344">
    <property type="entry name" value="BCTRLSENSOR"/>
</dbReference>
<feature type="domain" description="PAC" evidence="16">
    <location>
        <begin position="180"/>
        <end position="232"/>
    </location>
</feature>
<dbReference type="NCBIfam" id="TIGR00229">
    <property type="entry name" value="sensory_box"/>
    <property type="match status" value="1"/>
</dbReference>
<comment type="catalytic activity">
    <reaction evidence="1">
        <text>ATP + protein L-histidine = ADP + protein N-phospho-L-histidine.</text>
        <dbReference type="EC" id="2.7.13.3"/>
    </reaction>
</comment>
<dbReference type="SUPFAM" id="SSF55785">
    <property type="entry name" value="PYP-like sensor domain (PAS domain)"/>
    <property type="match status" value="1"/>
</dbReference>
<dbReference type="InterPro" id="IPR036097">
    <property type="entry name" value="HisK_dim/P_sf"/>
</dbReference>
<dbReference type="InterPro" id="IPR000014">
    <property type="entry name" value="PAS"/>
</dbReference>
<dbReference type="SMART" id="SM00086">
    <property type="entry name" value="PAC"/>
    <property type="match status" value="1"/>
</dbReference>
<dbReference type="SMART" id="SM00387">
    <property type="entry name" value="HATPase_c"/>
    <property type="match status" value="1"/>
</dbReference>
<reference evidence="18" key="1">
    <citation type="submission" date="2018-02" db="EMBL/GenBank/DDBJ databases">
        <authorList>
            <person name="Hausmann B."/>
        </authorList>
    </citation>
    <scope>NUCLEOTIDE SEQUENCE [LARGE SCALE GENOMIC DNA]</scope>
    <source>
        <strain evidence="18">Peat soil MAG SbA5</strain>
    </source>
</reference>
<dbReference type="SUPFAM" id="SSF55874">
    <property type="entry name" value="ATPase domain of HSP90 chaperone/DNA topoisomerase II/histidine kinase"/>
    <property type="match status" value="1"/>
</dbReference>
<dbReference type="GO" id="GO:0016020">
    <property type="term" value="C:membrane"/>
    <property type="evidence" value="ECO:0007669"/>
    <property type="project" value="UniProtKB-SubCell"/>
</dbReference>
<dbReference type="EMBL" id="OKRB01000128">
    <property type="protein sequence ID" value="SPE28644.1"/>
    <property type="molecule type" value="Genomic_DNA"/>
</dbReference>
<evidence type="ECO:0000256" key="6">
    <source>
        <dbReference type="ARBA" id="ARBA00022692"/>
    </source>
</evidence>
<dbReference type="PROSITE" id="PS50112">
    <property type="entry name" value="PAS"/>
    <property type="match status" value="1"/>
</dbReference>
<comment type="subcellular location">
    <subcellularLocation>
        <location evidence="2">Membrane</location>
        <topology evidence="2">Multi-pass membrane protein</topology>
    </subcellularLocation>
</comment>
<keyword evidence="10 13" id="KW-1133">Transmembrane helix</keyword>
<proteinExistence type="predicted"/>
<dbReference type="Gene3D" id="1.20.120.620">
    <property type="entry name" value="Backbone structure of the membrane domain of e. Coli histidine kinase receptor kdpd"/>
    <property type="match status" value="1"/>
</dbReference>
<feature type="domain" description="Histidine kinase" evidence="14">
    <location>
        <begin position="245"/>
        <end position="455"/>
    </location>
</feature>
<evidence type="ECO:0000256" key="2">
    <source>
        <dbReference type="ARBA" id="ARBA00004141"/>
    </source>
</evidence>
<feature type="transmembrane region" description="Helical" evidence="13">
    <location>
        <begin position="76"/>
        <end position="98"/>
    </location>
</feature>
<dbReference type="CDD" id="cd00130">
    <property type="entry name" value="PAS"/>
    <property type="match status" value="1"/>
</dbReference>
<evidence type="ECO:0000256" key="1">
    <source>
        <dbReference type="ARBA" id="ARBA00000085"/>
    </source>
</evidence>
<evidence type="ECO:0000313" key="17">
    <source>
        <dbReference type="EMBL" id="SPE28644.1"/>
    </source>
</evidence>